<evidence type="ECO:0000313" key="3">
    <source>
        <dbReference type="Proteomes" id="UP000054538"/>
    </source>
</evidence>
<feature type="non-terminal residue" evidence="2">
    <location>
        <position position="92"/>
    </location>
</feature>
<dbReference type="EMBL" id="KN826151">
    <property type="protein sequence ID" value="KIK79905.1"/>
    <property type="molecule type" value="Genomic_DNA"/>
</dbReference>
<protein>
    <submittedName>
        <fullName evidence="2">Uncharacterized protein</fullName>
    </submittedName>
</protein>
<dbReference type="InParanoid" id="A0A0D0DN34"/>
<accession>A0A0D0DN34</accession>
<evidence type="ECO:0000256" key="1">
    <source>
        <dbReference type="SAM" id="MobiDB-lite"/>
    </source>
</evidence>
<proteinExistence type="predicted"/>
<organism evidence="2 3">
    <name type="scientific">Paxillus rubicundulus Ve08.2h10</name>
    <dbReference type="NCBI Taxonomy" id="930991"/>
    <lineage>
        <taxon>Eukaryota</taxon>
        <taxon>Fungi</taxon>
        <taxon>Dikarya</taxon>
        <taxon>Basidiomycota</taxon>
        <taxon>Agaricomycotina</taxon>
        <taxon>Agaricomycetes</taxon>
        <taxon>Agaricomycetidae</taxon>
        <taxon>Boletales</taxon>
        <taxon>Paxilineae</taxon>
        <taxon>Paxillaceae</taxon>
        <taxon>Paxillus</taxon>
    </lineage>
</organism>
<dbReference type="Proteomes" id="UP000054538">
    <property type="component" value="Unassembled WGS sequence"/>
</dbReference>
<name>A0A0D0DN34_9AGAM</name>
<gene>
    <name evidence="2" type="ORF">PAXRUDRAFT_160017</name>
</gene>
<dbReference type="HOGENOM" id="CLU_051225_2_0_1"/>
<reference evidence="2 3" key="1">
    <citation type="submission" date="2014-04" db="EMBL/GenBank/DDBJ databases">
        <authorList>
            <consortium name="DOE Joint Genome Institute"/>
            <person name="Kuo A."/>
            <person name="Kohler A."/>
            <person name="Jargeat P."/>
            <person name="Nagy L.G."/>
            <person name="Floudas D."/>
            <person name="Copeland A."/>
            <person name="Barry K.W."/>
            <person name="Cichocki N."/>
            <person name="Veneault-Fourrey C."/>
            <person name="LaButti K."/>
            <person name="Lindquist E.A."/>
            <person name="Lipzen A."/>
            <person name="Lundell T."/>
            <person name="Morin E."/>
            <person name="Murat C."/>
            <person name="Sun H."/>
            <person name="Tunlid A."/>
            <person name="Henrissat B."/>
            <person name="Grigoriev I.V."/>
            <person name="Hibbett D.S."/>
            <person name="Martin F."/>
            <person name="Nordberg H.P."/>
            <person name="Cantor M.N."/>
            <person name="Hua S.X."/>
        </authorList>
    </citation>
    <scope>NUCLEOTIDE SEQUENCE [LARGE SCALE GENOMIC DNA]</scope>
    <source>
        <strain evidence="2 3">Ve08.2h10</strain>
    </source>
</reference>
<reference evidence="3" key="2">
    <citation type="submission" date="2015-01" db="EMBL/GenBank/DDBJ databases">
        <title>Evolutionary Origins and Diversification of the Mycorrhizal Mutualists.</title>
        <authorList>
            <consortium name="DOE Joint Genome Institute"/>
            <consortium name="Mycorrhizal Genomics Consortium"/>
            <person name="Kohler A."/>
            <person name="Kuo A."/>
            <person name="Nagy L.G."/>
            <person name="Floudas D."/>
            <person name="Copeland A."/>
            <person name="Barry K.W."/>
            <person name="Cichocki N."/>
            <person name="Veneault-Fourrey C."/>
            <person name="LaButti K."/>
            <person name="Lindquist E.A."/>
            <person name="Lipzen A."/>
            <person name="Lundell T."/>
            <person name="Morin E."/>
            <person name="Murat C."/>
            <person name="Riley R."/>
            <person name="Ohm R."/>
            <person name="Sun H."/>
            <person name="Tunlid A."/>
            <person name="Henrissat B."/>
            <person name="Grigoriev I.V."/>
            <person name="Hibbett D.S."/>
            <person name="Martin F."/>
        </authorList>
    </citation>
    <scope>NUCLEOTIDE SEQUENCE [LARGE SCALE GENOMIC DNA]</scope>
    <source>
        <strain evidence="3">Ve08.2h10</strain>
    </source>
</reference>
<feature type="compositionally biased region" description="Basic and acidic residues" evidence="1">
    <location>
        <begin position="23"/>
        <end position="33"/>
    </location>
</feature>
<feature type="region of interest" description="Disordered" evidence="1">
    <location>
        <begin position="1"/>
        <end position="33"/>
    </location>
</feature>
<dbReference type="STRING" id="930991.A0A0D0DN34"/>
<dbReference type="AlphaFoldDB" id="A0A0D0DN34"/>
<keyword evidence="3" id="KW-1185">Reference proteome</keyword>
<sequence>GHKTENCWGVGGRKHGQVPKGWKSQERTEEVKEPEATMTLPYAMVINSSIAELYDSGTSQHFSPFHDQFIRFKTIPPRPISTADKRSFQAIG</sequence>
<evidence type="ECO:0000313" key="2">
    <source>
        <dbReference type="EMBL" id="KIK79905.1"/>
    </source>
</evidence>
<dbReference type="OrthoDB" id="3251181at2759"/>